<reference evidence="1 2" key="1">
    <citation type="journal article" date="2018" name="Sci. Rep.">
        <title>Genomic signatures of local adaptation to the degree of environmental predictability in rotifers.</title>
        <authorList>
            <person name="Franch-Gras L."/>
            <person name="Hahn C."/>
            <person name="Garcia-Roger E.M."/>
            <person name="Carmona M.J."/>
            <person name="Serra M."/>
            <person name="Gomez A."/>
        </authorList>
    </citation>
    <scope>NUCLEOTIDE SEQUENCE [LARGE SCALE GENOMIC DNA]</scope>
    <source>
        <strain evidence="1">HYR1</strain>
    </source>
</reference>
<comment type="caution">
    <text evidence="1">The sequence shown here is derived from an EMBL/GenBank/DDBJ whole genome shotgun (WGS) entry which is preliminary data.</text>
</comment>
<organism evidence="1 2">
    <name type="scientific">Brachionus plicatilis</name>
    <name type="common">Marine rotifer</name>
    <name type="synonym">Brachionus muelleri</name>
    <dbReference type="NCBI Taxonomy" id="10195"/>
    <lineage>
        <taxon>Eukaryota</taxon>
        <taxon>Metazoa</taxon>
        <taxon>Spiralia</taxon>
        <taxon>Gnathifera</taxon>
        <taxon>Rotifera</taxon>
        <taxon>Eurotatoria</taxon>
        <taxon>Monogononta</taxon>
        <taxon>Pseudotrocha</taxon>
        <taxon>Ploima</taxon>
        <taxon>Brachionidae</taxon>
        <taxon>Brachionus</taxon>
    </lineage>
</organism>
<accession>A0A3M7QGC9</accession>
<gene>
    <name evidence="1" type="ORF">BpHYR1_005402</name>
</gene>
<dbReference type="AlphaFoldDB" id="A0A3M7QGC9"/>
<evidence type="ECO:0000313" key="1">
    <source>
        <dbReference type="EMBL" id="RNA10430.1"/>
    </source>
</evidence>
<dbReference type="Proteomes" id="UP000276133">
    <property type="component" value="Unassembled WGS sequence"/>
</dbReference>
<proteinExistence type="predicted"/>
<sequence>MEKKKKVGMWPLQLWAPYFLSNFLRQYKINQTLTGWTRCQGHMIKYFCLQNTAKLMSMKNRMLVSDG</sequence>
<dbReference type="EMBL" id="REGN01006207">
    <property type="protein sequence ID" value="RNA10430.1"/>
    <property type="molecule type" value="Genomic_DNA"/>
</dbReference>
<evidence type="ECO:0000313" key="2">
    <source>
        <dbReference type="Proteomes" id="UP000276133"/>
    </source>
</evidence>
<keyword evidence="2" id="KW-1185">Reference proteome</keyword>
<protein>
    <submittedName>
        <fullName evidence="1">Uncharacterized protein</fullName>
    </submittedName>
</protein>
<name>A0A3M7QGC9_BRAPC</name>